<evidence type="ECO:0000313" key="4">
    <source>
        <dbReference type="EMBL" id="GJM63121.1"/>
    </source>
</evidence>
<keyword evidence="5" id="KW-1185">Reference proteome</keyword>
<feature type="signal peptide" evidence="1">
    <location>
        <begin position="1"/>
        <end position="21"/>
    </location>
</feature>
<sequence length="1312" mass="139511">MKFNYYLFFLILLFWSGQSIAQIMPAVGDGSEGNPYQIENLDHLKWLSLGEVTPGWGPLLASEASDNRFSAHYILMADIDCNEWLDFQPIASSSQKFTGTFNGNGHNISNVTSTNEASNQGFFAAIDQDAVISRLGLVDINMMGSSSSGGLVGWMGGNALVDQCFVTGQFSGTGSSTGGLVGSFSNGTIINSFSTCDIIGPGSGLVGSSYGGNLINCYAAGAVESGSGLINAYGTNVENSYWDIETTGQTESTGVDESFGLTTAQFANADNLVGFDFDMVWGMEDGRPSFLWSIFDVVLTVRGEPAWALGPVQGFGGYDEGEEFSPWGGAPSVAALPGYVFSKYTATDDPTFESDSPFLQGTVSLDMPKDYVAHFEENWTFGGEGGSGTAEDPYLITSENQLQFISNVPDLRDKHFILMADLDFSKVHLYPVDQGYQGPGFVPIGNEETPFTGTFNGNKHKISGLYINRSAENNVGLFGITEGAVISQLAVEGAMVKGGMNTAILVGDAQKNTSITYCYTTGEAEGTNYVGGLVGALNGNLMNSYSGAMVSGSDYVAGAVANVVEGVIDEVIAFGTVSGDITGGVVAMNTGLVQDVYWDKETTAQTSSEGSAAENGLTTLEMGDANNLPKFDFDANWEVTTIAAIDDNPRPYLQWQLYDYFLTVMTDNWNAMASVTGVGGVADGASVSIEAVPQIGYAFNEWVVNGEVVTENPYTFTFTSDMDQMIQVSFVEDYAFAGGTGTDSDPYQIETLEQLAYLSYIEGLGNHYYILNNDIDASATMGWHDGQGFQPIMNFDGGIDGQGYSIEGLYINRPTQNFVGLVANSTEFGMPYFKNIDFKNVNIEGADYVGAIAGSVGDANVSSVIVSGKVRGTNYVGGIVGAIMGGTGRIYQSSATGELYAETYAGGLVGACAGDIEESYANVRIIGGYSVIGGIVGDYNTSMGSLMNCFSAGAIEGSTEMEVSNVGGVMGRAPGMGMFTIANIYATGAISGTLPANVDHKGLVGNELGVVAINSYWDVQTTGAPALNEDIRGINTADFAVASNFDGWDFDNIWEIKIINEIDNNPRPYLRAFATHEITVEAGANGMITPGTTMVSNGNDATFSIYPNRDYKIASLTIDGTAVEVAETYTFENVTAPHTIAATFEKITFMLSVMKEGEGSLTIDGQDAASEMEVEIKSTHTFEFAAAAGYRLGMVTFNEEEIPESQLNITGGVYSWTTPQIMEASSFKVVFDRLLSSEVEVAPVVYPNPTKGQLNITSLTQGAKVKILNAAGQLVFSTIATAEEMKLSLAHYPNGLYHVVVEGKGSFKIIKD</sequence>
<organism evidence="4 5">
    <name type="scientific">Persicobacter diffluens</name>
    <dbReference type="NCBI Taxonomy" id="981"/>
    <lineage>
        <taxon>Bacteria</taxon>
        <taxon>Pseudomonadati</taxon>
        <taxon>Bacteroidota</taxon>
        <taxon>Cytophagia</taxon>
        <taxon>Cytophagales</taxon>
        <taxon>Persicobacteraceae</taxon>
        <taxon>Persicobacter</taxon>
    </lineage>
</organism>
<dbReference type="EMBL" id="BQKE01000002">
    <property type="protein sequence ID" value="GJM63121.1"/>
    <property type="molecule type" value="Genomic_DNA"/>
</dbReference>
<gene>
    <name evidence="4" type="ORF">PEDI_36730</name>
</gene>
<dbReference type="Pfam" id="PF18998">
    <property type="entry name" value="Flg_new_2"/>
    <property type="match status" value="2"/>
</dbReference>
<keyword evidence="1" id="KW-0732">Signal</keyword>
<evidence type="ECO:0000259" key="3">
    <source>
        <dbReference type="Pfam" id="PF18998"/>
    </source>
</evidence>
<proteinExistence type="predicted"/>
<dbReference type="Gene3D" id="2.160.20.110">
    <property type="match status" value="3"/>
</dbReference>
<feature type="domain" description="Secretion system C-terminal sorting" evidence="2">
    <location>
        <begin position="1245"/>
        <end position="1306"/>
    </location>
</feature>
<name>A0AAN4W1R1_9BACT</name>
<dbReference type="Pfam" id="PF18962">
    <property type="entry name" value="Por_Secre_tail"/>
    <property type="match status" value="1"/>
</dbReference>
<protein>
    <recommendedName>
        <fullName evidence="6">GLUG domain-containing protein</fullName>
    </recommendedName>
</protein>
<feature type="chain" id="PRO_5042846081" description="GLUG domain-containing protein" evidence="1">
    <location>
        <begin position="22"/>
        <end position="1312"/>
    </location>
</feature>
<evidence type="ECO:0000313" key="5">
    <source>
        <dbReference type="Proteomes" id="UP001310022"/>
    </source>
</evidence>
<reference evidence="4 5" key="1">
    <citation type="submission" date="2021-12" db="EMBL/GenBank/DDBJ databases">
        <title>Genome sequencing of bacteria with rrn-lacking chromosome and rrn-plasmid.</title>
        <authorList>
            <person name="Anda M."/>
            <person name="Iwasaki W."/>
        </authorList>
    </citation>
    <scope>NUCLEOTIDE SEQUENCE [LARGE SCALE GENOMIC DNA]</scope>
    <source>
        <strain evidence="4 5">NBRC 15940</strain>
    </source>
</reference>
<feature type="domain" description="Bacterial repeat" evidence="3">
    <location>
        <begin position="1077"/>
        <end position="1147"/>
    </location>
</feature>
<dbReference type="Proteomes" id="UP001310022">
    <property type="component" value="Unassembled WGS sequence"/>
</dbReference>
<evidence type="ECO:0008006" key="6">
    <source>
        <dbReference type="Google" id="ProtNLM"/>
    </source>
</evidence>
<evidence type="ECO:0000259" key="2">
    <source>
        <dbReference type="Pfam" id="PF18962"/>
    </source>
</evidence>
<comment type="caution">
    <text evidence="4">The sequence shown here is derived from an EMBL/GenBank/DDBJ whole genome shotgun (WGS) entry which is preliminary data.</text>
</comment>
<evidence type="ECO:0000256" key="1">
    <source>
        <dbReference type="SAM" id="SignalP"/>
    </source>
</evidence>
<dbReference type="InterPro" id="IPR026444">
    <property type="entry name" value="Secre_tail"/>
</dbReference>
<dbReference type="NCBIfam" id="TIGR04183">
    <property type="entry name" value="Por_Secre_tail"/>
    <property type="match status" value="1"/>
</dbReference>
<dbReference type="InterPro" id="IPR044060">
    <property type="entry name" value="Bacterial_rp_domain"/>
</dbReference>
<accession>A0AAN4W1R1</accession>
<dbReference type="RefSeq" id="WP_338238327.1">
    <property type="nucleotide sequence ID" value="NZ_BQKE01000002.1"/>
</dbReference>
<feature type="domain" description="Bacterial repeat" evidence="3">
    <location>
        <begin position="672"/>
        <end position="730"/>
    </location>
</feature>